<evidence type="ECO:0000256" key="4">
    <source>
        <dbReference type="ARBA" id="ARBA00022989"/>
    </source>
</evidence>
<feature type="region of interest" description="Disordered" evidence="8">
    <location>
        <begin position="479"/>
        <end position="521"/>
    </location>
</feature>
<dbReference type="PROSITE" id="PS50216">
    <property type="entry name" value="DHHC"/>
    <property type="match status" value="1"/>
</dbReference>
<dbReference type="InterPro" id="IPR039859">
    <property type="entry name" value="PFA4/ZDH16/20/ERF2-like"/>
</dbReference>
<keyword evidence="3 7" id="KW-0812">Transmembrane</keyword>
<feature type="transmembrane region" description="Helical" evidence="7">
    <location>
        <begin position="7"/>
        <end position="28"/>
    </location>
</feature>
<feature type="compositionally biased region" description="Basic residues" evidence="8">
    <location>
        <begin position="411"/>
        <end position="426"/>
    </location>
</feature>
<keyword evidence="5 7" id="KW-0472">Membrane</keyword>
<evidence type="ECO:0000256" key="6">
    <source>
        <dbReference type="ARBA" id="ARBA00023315"/>
    </source>
</evidence>
<accession>A0ABQ9YHJ5</accession>
<feature type="transmembrane region" description="Helical" evidence="7">
    <location>
        <begin position="116"/>
        <end position="137"/>
    </location>
</feature>
<gene>
    <name evidence="10" type="ORF">BLNAU_1765</name>
</gene>
<dbReference type="PANTHER" id="PTHR22883:SF483">
    <property type="entry name" value="PALMITOYLTRANSFERASE"/>
    <property type="match status" value="1"/>
</dbReference>
<keyword evidence="2 7" id="KW-0808">Transferase</keyword>
<feature type="transmembrane region" description="Helical" evidence="7">
    <location>
        <begin position="85"/>
        <end position="104"/>
    </location>
</feature>
<feature type="transmembrane region" description="Helical" evidence="7">
    <location>
        <begin position="270"/>
        <end position="293"/>
    </location>
</feature>
<dbReference type="PANTHER" id="PTHR22883">
    <property type="entry name" value="ZINC FINGER DHHC DOMAIN CONTAINING PROTEIN"/>
    <property type="match status" value="1"/>
</dbReference>
<evidence type="ECO:0000313" key="11">
    <source>
        <dbReference type="Proteomes" id="UP001281761"/>
    </source>
</evidence>
<comment type="domain">
    <text evidence="7">The DHHC domain is required for palmitoyltransferase activity.</text>
</comment>
<comment type="caution">
    <text evidence="10">The sequence shown here is derived from an EMBL/GenBank/DDBJ whole genome shotgun (WGS) entry which is preliminary data.</text>
</comment>
<evidence type="ECO:0000256" key="7">
    <source>
        <dbReference type="RuleBase" id="RU079119"/>
    </source>
</evidence>
<feature type="transmembrane region" description="Helical" evidence="7">
    <location>
        <begin position="207"/>
        <end position="234"/>
    </location>
</feature>
<feature type="region of interest" description="Disordered" evidence="8">
    <location>
        <begin position="408"/>
        <end position="435"/>
    </location>
</feature>
<name>A0ABQ9YHJ5_9EUKA</name>
<evidence type="ECO:0000256" key="8">
    <source>
        <dbReference type="SAM" id="MobiDB-lite"/>
    </source>
</evidence>
<feature type="domain" description="Palmitoyltransferase DHHC" evidence="9">
    <location>
        <begin position="161"/>
        <end position="307"/>
    </location>
</feature>
<keyword evidence="6 7" id="KW-0012">Acyltransferase</keyword>
<dbReference type="InterPro" id="IPR001594">
    <property type="entry name" value="Palmitoyltrfase_DHHC"/>
</dbReference>
<dbReference type="Proteomes" id="UP001281761">
    <property type="component" value="Unassembled WGS sequence"/>
</dbReference>
<comment type="catalytic activity">
    <reaction evidence="7">
        <text>L-cysteinyl-[protein] + hexadecanoyl-CoA = S-hexadecanoyl-L-cysteinyl-[protein] + CoA</text>
        <dbReference type="Rhea" id="RHEA:36683"/>
        <dbReference type="Rhea" id="RHEA-COMP:10131"/>
        <dbReference type="Rhea" id="RHEA-COMP:11032"/>
        <dbReference type="ChEBI" id="CHEBI:29950"/>
        <dbReference type="ChEBI" id="CHEBI:57287"/>
        <dbReference type="ChEBI" id="CHEBI:57379"/>
        <dbReference type="ChEBI" id="CHEBI:74151"/>
        <dbReference type="EC" id="2.3.1.225"/>
    </reaction>
</comment>
<evidence type="ECO:0000256" key="5">
    <source>
        <dbReference type="ARBA" id="ARBA00023136"/>
    </source>
</evidence>
<evidence type="ECO:0000256" key="1">
    <source>
        <dbReference type="ARBA" id="ARBA00004141"/>
    </source>
</evidence>
<organism evidence="10 11">
    <name type="scientific">Blattamonas nauphoetae</name>
    <dbReference type="NCBI Taxonomy" id="2049346"/>
    <lineage>
        <taxon>Eukaryota</taxon>
        <taxon>Metamonada</taxon>
        <taxon>Preaxostyla</taxon>
        <taxon>Oxymonadida</taxon>
        <taxon>Blattamonas</taxon>
    </lineage>
</organism>
<dbReference type="Pfam" id="PF01529">
    <property type="entry name" value="DHHC"/>
    <property type="match status" value="1"/>
</dbReference>
<reference evidence="10 11" key="1">
    <citation type="journal article" date="2022" name="bioRxiv">
        <title>Genomics of Preaxostyla Flagellates Illuminates Evolutionary Transitions and the Path Towards Mitochondrial Loss.</title>
        <authorList>
            <person name="Novak L.V.F."/>
            <person name="Treitli S.C."/>
            <person name="Pyrih J."/>
            <person name="Halakuc P."/>
            <person name="Pipaliya S.V."/>
            <person name="Vacek V."/>
            <person name="Brzon O."/>
            <person name="Soukal P."/>
            <person name="Eme L."/>
            <person name="Dacks J.B."/>
            <person name="Karnkowska A."/>
            <person name="Elias M."/>
            <person name="Hampl V."/>
        </authorList>
    </citation>
    <scope>NUCLEOTIDE SEQUENCE [LARGE SCALE GENOMIC DNA]</scope>
    <source>
        <strain evidence="10">NAU3</strain>
        <tissue evidence="10">Gut</tissue>
    </source>
</reference>
<keyword evidence="11" id="KW-1185">Reference proteome</keyword>
<dbReference type="EC" id="2.3.1.225" evidence="7"/>
<evidence type="ECO:0000259" key="9">
    <source>
        <dbReference type="Pfam" id="PF01529"/>
    </source>
</evidence>
<dbReference type="EMBL" id="JARBJD010000007">
    <property type="protein sequence ID" value="KAK2963232.1"/>
    <property type="molecule type" value="Genomic_DNA"/>
</dbReference>
<dbReference type="GO" id="GO:0019706">
    <property type="term" value="F:protein-cysteine S-palmitoyltransferase activity"/>
    <property type="evidence" value="ECO:0007669"/>
    <property type="project" value="UniProtKB-EC"/>
</dbReference>
<evidence type="ECO:0000256" key="3">
    <source>
        <dbReference type="ARBA" id="ARBA00022692"/>
    </source>
</evidence>
<comment type="similarity">
    <text evidence="7">Belongs to the DHHC palmitoyltransferase family.</text>
</comment>
<protein>
    <recommendedName>
        <fullName evidence="7">Palmitoyltransferase</fullName>
        <ecNumber evidence="7">2.3.1.225</ecNumber>
    </recommendedName>
</protein>
<comment type="subcellular location">
    <subcellularLocation>
        <location evidence="1">Membrane</location>
        <topology evidence="1">Multi-pass membrane protein</topology>
    </subcellularLocation>
</comment>
<feature type="compositionally biased region" description="Basic and acidic residues" evidence="8">
    <location>
        <begin position="497"/>
        <end position="521"/>
    </location>
</feature>
<sequence>MALSGQYFVLGIVIALALFLLAIVFGSLPACRSTPLYTLYRCFFPEKKKTQQTGHPGEKQEFQGSCCERWGNHIENEPNHVIQCMYLACAAGVLLGFIFVLAPYCDGQMMSVRHNLFALLSVILSVGIFFVACSADAGTVTKENLSVVESIYPYDGVLYSSLRWCEHCQLYKPPRTRHCEICNKCVAKSDHHCPWLNNCVGQNNYRFFVLFLFINGFTTLYTCILSILACYRFIMKSGIYGRSVTLRDGRVVTVGASLVMRLVLEKQLWVIFYGFFSLILSLSLLGMAFYHIYLFSTNTTTWETMHWDRLTTNRKKAVRVNKGNGFVRDLPPSYVEDLNEDLKIPIKNKYSKGFFGNLAEVFFPPSIHPDSKSGPTITFDTVYFPNRPLFNWFGKSDPVEITRHNREVAARRQRKPSAKHEKHNTKSKADKKWNEEIRNYETSPFDVDPPILTYNYSEFGNVLRNEKRWLSDTREKIMQNAPKRINNSNSKTQSKNVDSKKKTKVPKDKGGKLVNGEFKES</sequence>
<evidence type="ECO:0000256" key="2">
    <source>
        <dbReference type="ARBA" id="ARBA00022679"/>
    </source>
</evidence>
<evidence type="ECO:0000313" key="10">
    <source>
        <dbReference type="EMBL" id="KAK2963232.1"/>
    </source>
</evidence>
<proteinExistence type="inferred from homology"/>
<keyword evidence="4 7" id="KW-1133">Transmembrane helix</keyword>